<accession>A0ABX8ML80</accession>
<keyword evidence="2" id="KW-1185">Reference proteome</keyword>
<protein>
    <submittedName>
        <fullName evidence="1">Uncharacterized protein</fullName>
    </submittedName>
</protein>
<reference evidence="1" key="1">
    <citation type="submission" date="2021-06" db="EMBL/GenBank/DDBJ databases">
        <title>Updating the genus Pseudomonas: Description of 43 new species and partition of the Pseudomonas putida group.</title>
        <authorList>
            <person name="Girard L."/>
            <person name="Lood C."/>
            <person name="Vandamme P."/>
            <person name="Rokni-Zadeh H."/>
            <person name="van Noort V."/>
            <person name="Hofte M."/>
            <person name="Lavigne R."/>
            <person name="De Mot R."/>
        </authorList>
    </citation>
    <scope>NUCLEOTIDE SEQUENCE</scope>
    <source>
        <strain evidence="1">CMR12a</strain>
    </source>
</reference>
<dbReference type="EMBL" id="CP077074">
    <property type="protein sequence ID" value="QXH38979.1"/>
    <property type="molecule type" value="Genomic_DNA"/>
</dbReference>
<gene>
    <name evidence="1" type="ORF">KSS89_22420</name>
</gene>
<evidence type="ECO:0000313" key="2">
    <source>
        <dbReference type="Proteomes" id="UP000693952"/>
    </source>
</evidence>
<evidence type="ECO:0000313" key="1">
    <source>
        <dbReference type="EMBL" id="QXH38979.1"/>
    </source>
</evidence>
<dbReference type="Proteomes" id="UP000693952">
    <property type="component" value="Chromosome"/>
</dbReference>
<proteinExistence type="predicted"/>
<name>A0ABX8ML80_9PSED</name>
<sequence>MSFIGARSMESGGPAAFSNPDAIKGSVQGIQGIDESLCLGLPTFSPEAFSHFVKGQDGPFDVRSGCGGCTCGLVLGHLLSSLKAYGATRLIGCWLLDEVEGKSTRPYRY</sequence>
<organism evidence="1 2">
    <name type="scientific">Pseudomonas sessilinigenes</name>
    <dbReference type="NCBI Taxonomy" id="658629"/>
    <lineage>
        <taxon>Bacteria</taxon>
        <taxon>Pseudomonadati</taxon>
        <taxon>Pseudomonadota</taxon>
        <taxon>Gammaproteobacteria</taxon>
        <taxon>Pseudomonadales</taxon>
        <taxon>Pseudomonadaceae</taxon>
        <taxon>Pseudomonas</taxon>
    </lineage>
</organism>